<reference evidence="3" key="3">
    <citation type="submission" date="2025-08" db="UniProtKB">
        <authorList>
            <consortium name="RefSeq"/>
        </authorList>
    </citation>
    <scope>IDENTIFICATION</scope>
    <source>
        <strain evidence="3">17A/GY</strain>
        <tissue evidence="3">Liver</tissue>
    </source>
</reference>
<reference evidence="2" key="2">
    <citation type="journal article" date="2020" name="Biotechnol. Bioeng.">
        <title>Chromosome-scale scaffolds for the Chinese hamster reference genome assembly to facilitate the study of the CHO epigenome.</title>
        <authorList>
            <person name="Hilliard W."/>
            <person name="MacDonald M."/>
            <person name="Lee K.H."/>
        </authorList>
    </citation>
    <scope>NUCLEOTIDE SEQUENCE [LARGE SCALE GENOMIC DNA]</scope>
    <source>
        <strain evidence="2">17A/GY</strain>
    </source>
</reference>
<dbReference type="KEGG" id="cge:118238917"/>
<evidence type="ECO:0000256" key="1">
    <source>
        <dbReference type="SAM" id="MobiDB-lite"/>
    </source>
</evidence>
<protein>
    <submittedName>
        <fullName evidence="3">Basic proline-rich protein-like</fullName>
    </submittedName>
</protein>
<gene>
    <name evidence="3" type="primary">LOC118238917</name>
</gene>
<name>A0A9J7K8C1_CRIGR</name>
<sequence length="154" mass="16047">MAGPGCPPPPSRPGEGGRSGGPHGGSARGRPAPPPVTIARLHAAAAADPRRAARRPRPPPPRGAGSHPPGEERARSPSLRVQLQHGFARRSVRPPCLPFPARAPLRSRHPGGRALPAGPARSRHARPSGRSGRARLAVTKLDALLARWPPAPSR</sequence>
<feature type="region of interest" description="Disordered" evidence="1">
    <location>
        <begin position="1"/>
        <end position="136"/>
    </location>
</feature>
<organism evidence="2 3">
    <name type="scientific">Cricetulus griseus</name>
    <name type="common">Chinese hamster</name>
    <name type="synonym">Cricetulus barabensis griseus</name>
    <dbReference type="NCBI Taxonomy" id="10029"/>
    <lineage>
        <taxon>Eukaryota</taxon>
        <taxon>Metazoa</taxon>
        <taxon>Chordata</taxon>
        <taxon>Craniata</taxon>
        <taxon>Vertebrata</taxon>
        <taxon>Euteleostomi</taxon>
        <taxon>Mammalia</taxon>
        <taxon>Eutheria</taxon>
        <taxon>Euarchontoglires</taxon>
        <taxon>Glires</taxon>
        <taxon>Rodentia</taxon>
        <taxon>Myomorpha</taxon>
        <taxon>Muroidea</taxon>
        <taxon>Cricetidae</taxon>
        <taxon>Cricetinae</taxon>
        <taxon>Cricetulus</taxon>
    </lineage>
</organism>
<dbReference type="RefSeq" id="XP_035301613.1">
    <property type="nucleotide sequence ID" value="XM_035445722.1"/>
</dbReference>
<feature type="compositionally biased region" description="Gly residues" evidence="1">
    <location>
        <begin position="14"/>
        <end position="27"/>
    </location>
</feature>
<evidence type="ECO:0000313" key="3">
    <source>
        <dbReference type="RefSeq" id="XP_035301613.1"/>
    </source>
</evidence>
<dbReference type="GeneID" id="118238917"/>
<proteinExistence type="predicted"/>
<dbReference type="AlphaFoldDB" id="A0A9J7K8C1"/>
<keyword evidence="2" id="KW-1185">Reference proteome</keyword>
<reference evidence="2" key="1">
    <citation type="journal article" date="2018" name="Biotechnol. Bioeng.">
        <title>A reference genome of the Chinese hamster based on a hybrid assembly strategy.</title>
        <authorList>
            <person name="Rupp O."/>
            <person name="MacDonald M.L."/>
            <person name="Li S."/>
            <person name="Dhiman H."/>
            <person name="Polson S."/>
            <person name="Griep S."/>
            <person name="Heffner K."/>
            <person name="Hernandez I."/>
            <person name="Brinkrolf K."/>
            <person name="Jadhav V."/>
            <person name="Samoudi M."/>
            <person name="Hao H."/>
            <person name="Kingham B."/>
            <person name="Goesmann A."/>
            <person name="Betenbaugh M.J."/>
            <person name="Lewis N.E."/>
            <person name="Borth N."/>
            <person name="Lee K.H."/>
        </authorList>
    </citation>
    <scope>NUCLEOTIDE SEQUENCE [LARGE SCALE GENOMIC DNA]</scope>
    <source>
        <strain evidence="2">17A/GY</strain>
    </source>
</reference>
<feature type="compositionally biased region" description="Pro residues" evidence="1">
    <location>
        <begin position="1"/>
        <end position="12"/>
    </location>
</feature>
<accession>A0A9J7K8C1</accession>
<dbReference type="Proteomes" id="UP001108280">
    <property type="component" value="Chromosome 5"/>
</dbReference>
<evidence type="ECO:0000313" key="2">
    <source>
        <dbReference type="Proteomes" id="UP001108280"/>
    </source>
</evidence>